<evidence type="ECO:0000256" key="1">
    <source>
        <dbReference type="SAM" id="MobiDB-lite"/>
    </source>
</evidence>
<dbReference type="AlphaFoldDB" id="A0A364P1K0"/>
<reference evidence="2 3" key="1">
    <citation type="submission" date="2017-11" db="EMBL/GenBank/DDBJ databases">
        <title>Draft genome sequence of magnetotactic bacterium Magnetospirillum kuznetsovii LBB-42.</title>
        <authorList>
            <person name="Grouzdev D.S."/>
            <person name="Rysina M.S."/>
            <person name="Baslerov R.V."/>
            <person name="Koziaeva V."/>
        </authorList>
    </citation>
    <scope>NUCLEOTIDE SEQUENCE [LARGE SCALE GENOMIC DNA]</scope>
    <source>
        <strain evidence="2 3">LBB-42</strain>
    </source>
</reference>
<keyword evidence="3" id="KW-1185">Reference proteome</keyword>
<protein>
    <submittedName>
        <fullName evidence="2">Uncharacterized protein</fullName>
    </submittedName>
</protein>
<name>A0A364P1K0_9PROT</name>
<evidence type="ECO:0000313" key="3">
    <source>
        <dbReference type="Proteomes" id="UP000251075"/>
    </source>
</evidence>
<accession>A0A364P1K0</accession>
<feature type="compositionally biased region" description="Basic and acidic residues" evidence="1">
    <location>
        <begin position="36"/>
        <end position="45"/>
    </location>
</feature>
<comment type="caution">
    <text evidence="2">The sequence shown here is derived from an EMBL/GenBank/DDBJ whole genome shotgun (WGS) entry which is preliminary data.</text>
</comment>
<feature type="region of interest" description="Disordered" evidence="1">
    <location>
        <begin position="35"/>
        <end position="82"/>
    </location>
</feature>
<gene>
    <name evidence="2" type="ORF">CU669_03170</name>
</gene>
<dbReference type="EMBL" id="PGTO01000002">
    <property type="protein sequence ID" value="RAU23176.1"/>
    <property type="molecule type" value="Genomic_DNA"/>
</dbReference>
<sequence>MKKEAPSATDAIAFTTPVIKVDTNTGLALLVVRDGSTGEEKDQYPSKKAVAEYQRVQTGSSDSKPAAAAPTDDGSSLAADATVPPAPVPVVAVAAPPVSPATGDPATTVAAATGVKN</sequence>
<dbReference type="Proteomes" id="UP000251075">
    <property type="component" value="Unassembled WGS sequence"/>
</dbReference>
<organism evidence="2 3">
    <name type="scientific">Paramagnetospirillum kuznetsovii</name>
    <dbReference type="NCBI Taxonomy" id="2053833"/>
    <lineage>
        <taxon>Bacteria</taxon>
        <taxon>Pseudomonadati</taxon>
        <taxon>Pseudomonadota</taxon>
        <taxon>Alphaproteobacteria</taxon>
        <taxon>Rhodospirillales</taxon>
        <taxon>Magnetospirillaceae</taxon>
        <taxon>Paramagnetospirillum</taxon>
    </lineage>
</organism>
<proteinExistence type="predicted"/>
<evidence type="ECO:0000313" key="2">
    <source>
        <dbReference type="EMBL" id="RAU23176.1"/>
    </source>
</evidence>
<feature type="region of interest" description="Disordered" evidence="1">
    <location>
        <begin position="98"/>
        <end position="117"/>
    </location>
</feature>